<sequence>MSRNNGLPPPTGTPQAGNRDFWAVWAVSSSTGEGIYRLCLEWGGGRGEGPGPGSEGQPLPRMLAETPLPSPTPHPDWCSPKEWPVCVDLASPHPPLVERLYPCQGIGNWKPMACSTSRMTRRHSSSR</sequence>
<reference evidence="2" key="1">
    <citation type="submission" date="2021-01" db="EMBL/GenBank/DDBJ databases">
        <authorList>
            <person name="Corre E."/>
            <person name="Pelletier E."/>
            <person name="Niang G."/>
            <person name="Scheremetjew M."/>
            <person name="Finn R."/>
            <person name="Kale V."/>
            <person name="Holt S."/>
            <person name="Cochrane G."/>
            <person name="Meng A."/>
            <person name="Brown T."/>
            <person name="Cohen L."/>
        </authorList>
    </citation>
    <scope>NUCLEOTIDE SEQUENCE</scope>
    <source>
        <strain evidence="2">NIES-381</strain>
    </source>
</reference>
<evidence type="ECO:0000256" key="1">
    <source>
        <dbReference type="SAM" id="MobiDB-lite"/>
    </source>
</evidence>
<dbReference type="EMBL" id="HBGA01126489">
    <property type="protein sequence ID" value="CAD9035610.1"/>
    <property type="molecule type" value="Transcribed_RNA"/>
</dbReference>
<organism evidence="2">
    <name type="scientific">Eutreptiella gymnastica</name>
    <dbReference type="NCBI Taxonomy" id="73025"/>
    <lineage>
        <taxon>Eukaryota</taxon>
        <taxon>Discoba</taxon>
        <taxon>Euglenozoa</taxon>
        <taxon>Euglenida</taxon>
        <taxon>Spirocuta</taxon>
        <taxon>Euglenophyceae</taxon>
        <taxon>Eutreptiales</taxon>
        <taxon>Eutreptiaceae</taxon>
        <taxon>Eutreptiella</taxon>
    </lineage>
</organism>
<evidence type="ECO:0000313" key="2">
    <source>
        <dbReference type="EMBL" id="CAD9035610.1"/>
    </source>
</evidence>
<gene>
    <name evidence="2" type="ORF">EGYM00392_LOCUS46764</name>
</gene>
<feature type="region of interest" description="Disordered" evidence="1">
    <location>
        <begin position="43"/>
        <end position="75"/>
    </location>
</feature>
<feature type="compositionally biased region" description="Gly residues" evidence="1">
    <location>
        <begin position="43"/>
        <end position="54"/>
    </location>
</feature>
<dbReference type="AlphaFoldDB" id="A0A7S1NR36"/>
<feature type="region of interest" description="Disordered" evidence="1">
    <location>
        <begin position="1"/>
        <end position="20"/>
    </location>
</feature>
<accession>A0A7S1NR36</accession>
<name>A0A7S1NR36_9EUGL</name>
<protein>
    <submittedName>
        <fullName evidence="2">Uncharacterized protein</fullName>
    </submittedName>
</protein>
<proteinExistence type="predicted"/>